<sequence length="112" mass="12288">MSASDDVARLAEFRSLRDDAWALLKLDVERIRADLDARGVGERIKDKVTDEAHDVWETTLDVASEHRGIVGATVVALLAWLLRGPIGDAVAALFQNDDEADSSEHHPVQSVE</sequence>
<evidence type="ECO:0000313" key="2">
    <source>
        <dbReference type="Proteomes" id="UP001595828"/>
    </source>
</evidence>
<accession>A0ABV8RQY8</accession>
<reference evidence="2" key="1">
    <citation type="journal article" date="2019" name="Int. J. Syst. Evol. Microbiol.">
        <title>The Global Catalogue of Microorganisms (GCM) 10K type strain sequencing project: providing services to taxonomists for standard genome sequencing and annotation.</title>
        <authorList>
            <consortium name="The Broad Institute Genomics Platform"/>
            <consortium name="The Broad Institute Genome Sequencing Center for Infectious Disease"/>
            <person name="Wu L."/>
            <person name="Ma J."/>
        </authorList>
    </citation>
    <scope>NUCLEOTIDE SEQUENCE [LARGE SCALE GENOMIC DNA]</scope>
    <source>
        <strain evidence="2">CGMCC 1.12989</strain>
    </source>
</reference>
<gene>
    <name evidence="1" type="ORF">ACFO0A_08730</name>
</gene>
<name>A0ABV8RQY8_9SPHN</name>
<dbReference type="Proteomes" id="UP001595828">
    <property type="component" value="Unassembled WGS sequence"/>
</dbReference>
<evidence type="ECO:0000313" key="1">
    <source>
        <dbReference type="EMBL" id="MFC4295139.1"/>
    </source>
</evidence>
<dbReference type="EMBL" id="JBHSDR010000006">
    <property type="protein sequence ID" value="MFC4295139.1"/>
    <property type="molecule type" value="Genomic_DNA"/>
</dbReference>
<comment type="caution">
    <text evidence="1">The sequence shown here is derived from an EMBL/GenBank/DDBJ whole genome shotgun (WGS) entry which is preliminary data.</text>
</comment>
<proteinExistence type="predicted"/>
<keyword evidence="2" id="KW-1185">Reference proteome</keyword>
<organism evidence="1 2">
    <name type="scientific">Novosphingobium tardum</name>
    <dbReference type="NCBI Taxonomy" id="1538021"/>
    <lineage>
        <taxon>Bacteria</taxon>
        <taxon>Pseudomonadati</taxon>
        <taxon>Pseudomonadota</taxon>
        <taxon>Alphaproteobacteria</taxon>
        <taxon>Sphingomonadales</taxon>
        <taxon>Sphingomonadaceae</taxon>
        <taxon>Novosphingobium</taxon>
    </lineage>
</organism>
<protein>
    <recommendedName>
        <fullName evidence="3">DUF3618 domain-containing protein</fullName>
    </recommendedName>
</protein>
<dbReference type="RefSeq" id="WP_379538624.1">
    <property type="nucleotide sequence ID" value="NZ_JBHSDR010000006.1"/>
</dbReference>
<evidence type="ECO:0008006" key="3">
    <source>
        <dbReference type="Google" id="ProtNLM"/>
    </source>
</evidence>